<dbReference type="AlphaFoldDB" id="A0A9Q4KQ89"/>
<dbReference type="Gene3D" id="2.30.110.10">
    <property type="entry name" value="Electron Transport, Fmn-binding Protein, Chain A"/>
    <property type="match status" value="1"/>
</dbReference>
<gene>
    <name evidence="2" type="ORF">L0665_08035</name>
</gene>
<reference evidence="2" key="1">
    <citation type="submission" date="2022-01" db="EMBL/GenBank/DDBJ databases">
        <title>Draft genome of Methanogenium marinum DSM 15558.</title>
        <authorList>
            <person name="Chen S.-C."/>
            <person name="You Y.-T."/>
        </authorList>
    </citation>
    <scope>NUCLEOTIDE SEQUENCE</scope>
    <source>
        <strain evidence="2">DSM 15558</strain>
    </source>
</reference>
<name>A0A9Q4KQ89_9EURY</name>
<dbReference type="InterPro" id="IPR011576">
    <property type="entry name" value="Pyridox_Oxase_N"/>
</dbReference>
<dbReference type="InterPro" id="IPR012349">
    <property type="entry name" value="Split_barrel_FMN-bd"/>
</dbReference>
<proteinExistence type="predicted"/>
<dbReference type="Pfam" id="PF01243">
    <property type="entry name" value="PNPOx_N"/>
    <property type="match status" value="1"/>
</dbReference>
<dbReference type="RefSeq" id="WP_274925178.1">
    <property type="nucleotide sequence ID" value="NZ_JAKELO010000002.1"/>
</dbReference>
<protein>
    <submittedName>
        <fullName evidence="2">Pyridoxamine 5'-phosphate oxidase family protein</fullName>
    </submittedName>
</protein>
<keyword evidence="3" id="KW-1185">Reference proteome</keyword>
<evidence type="ECO:0000313" key="2">
    <source>
        <dbReference type="EMBL" id="MDE4908553.1"/>
    </source>
</evidence>
<dbReference type="SUPFAM" id="SSF50475">
    <property type="entry name" value="FMN-binding split barrel"/>
    <property type="match status" value="1"/>
</dbReference>
<organism evidence="2 3">
    <name type="scientific">Methanogenium marinum</name>
    <dbReference type="NCBI Taxonomy" id="348610"/>
    <lineage>
        <taxon>Archaea</taxon>
        <taxon>Methanobacteriati</taxon>
        <taxon>Methanobacteriota</taxon>
        <taxon>Stenosarchaea group</taxon>
        <taxon>Methanomicrobia</taxon>
        <taxon>Methanomicrobiales</taxon>
        <taxon>Methanomicrobiaceae</taxon>
        <taxon>Methanogenium</taxon>
    </lineage>
</organism>
<dbReference type="PANTHER" id="PTHR40660:SF1">
    <property type="entry name" value="5'-PHOSPHATE OXIDASE PUTATIVE DOMAIN-CONTAINING PROTEIN-RELATED"/>
    <property type="match status" value="1"/>
</dbReference>
<feature type="domain" description="Pyridoxamine 5'-phosphate oxidase N-terminal" evidence="1">
    <location>
        <begin position="9"/>
        <end position="122"/>
    </location>
</feature>
<comment type="caution">
    <text evidence="2">The sequence shown here is derived from an EMBL/GenBank/DDBJ whole genome shotgun (WGS) entry which is preliminary data.</text>
</comment>
<evidence type="ECO:0000313" key="3">
    <source>
        <dbReference type="Proteomes" id="UP001143747"/>
    </source>
</evidence>
<sequence>MVQLTDDLIEAFNALRIIPLATADKDGVPNVAPMGAKSIADPETILVMDNFMQKTVANIRENPKAAIYVWGEGVKGCFQIHGDVTYEDEGEQFEAFRKETLARMPHVPAKGMLVIKITDIYTCVAGPGAGNKIV</sequence>
<dbReference type="Proteomes" id="UP001143747">
    <property type="component" value="Unassembled WGS sequence"/>
</dbReference>
<evidence type="ECO:0000259" key="1">
    <source>
        <dbReference type="Pfam" id="PF01243"/>
    </source>
</evidence>
<accession>A0A9Q4KQ89</accession>
<dbReference type="PANTHER" id="PTHR40660">
    <property type="entry name" value="5'-PHOSPHATE OXIDASE PUTATIVE DOMAIN-CONTAINING PROTEIN-RELATED"/>
    <property type="match status" value="1"/>
</dbReference>
<dbReference type="EMBL" id="JAKELO010000002">
    <property type="protein sequence ID" value="MDE4908553.1"/>
    <property type="molecule type" value="Genomic_DNA"/>
</dbReference>